<name>A0ABX2AMF3_9BACT</name>
<organism evidence="1 2">
    <name type="scientific">Xylanibacter muris</name>
    <dbReference type="NCBI Taxonomy" id="2736290"/>
    <lineage>
        <taxon>Bacteria</taxon>
        <taxon>Pseudomonadati</taxon>
        <taxon>Bacteroidota</taxon>
        <taxon>Bacteroidia</taxon>
        <taxon>Bacteroidales</taxon>
        <taxon>Prevotellaceae</taxon>
        <taxon>Xylanibacter</taxon>
    </lineage>
</organism>
<comment type="caution">
    <text evidence="1">The sequence shown here is derived from an EMBL/GenBank/DDBJ whole genome shotgun (WGS) entry which is preliminary data.</text>
</comment>
<evidence type="ECO:0000313" key="2">
    <source>
        <dbReference type="Proteomes" id="UP000714420"/>
    </source>
</evidence>
<evidence type="ECO:0000313" key="1">
    <source>
        <dbReference type="EMBL" id="NPD92374.1"/>
    </source>
</evidence>
<keyword evidence="2" id="KW-1185">Reference proteome</keyword>
<sequence length="71" mass="8016">MADSDFTAILVRVSHKEDAPEQAGCRQTYRIASTVSFLAIRIIKRQAVKWKTHKYMASISIPVSPIINDIK</sequence>
<reference evidence="1 2" key="1">
    <citation type="submission" date="2020-05" db="EMBL/GenBank/DDBJ databases">
        <title>Distinct polysaccharide utilization as determinants for interspecies competition between intestinal Prevotella spp.</title>
        <authorList>
            <person name="Galvez E.J.C."/>
            <person name="Iljazovic A."/>
            <person name="Strowig T."/>
        </authorList>
    </citation>
    <scope>NUCLEOTIDE SEQUENCE [LARGE SCALE GENOMIC DNA]</scope>
    <source>
        <strain evidence="1 2">PMUR</strain>
    </source>
</reference>
<dbReference type="RefSeq" id="WP_172275708.1">
    <property type="nucleotide sequence ID" value="NZ_CASGMU010000006.1"/>
</dbReference>
<dbReference type="EMBL" id="JABKKF010000007">
    <property type="protein sequence ID" value="NPD92374.1"/>
    <property type="molecule type" value="Genomic_DNA"/>
</dbReference>
<accession>A0ABX2AMF3</accession>
<protein>
    <submittedName>
        <fullName evidence="1">Uncharacterized protein</fullName>
    </submittedName>
</protein>
<gene>
    <name evidence="1" type="ORF">HPS56_08465</name>
</gene>
<proteinExistence type="predicted"/>
<dbReference type="Proteomes" id="UP000714420">
    <property type="component" value="Unassembled WGS sequence"/>
</dbReference>